<evidence type="ECO:0000313" key="4">
    <source>
        <dbReference type="EMBL" id="GAG90080.1"/>
    </source>
</evidence>
<accession>X1B4V1</accession>
<keyword evidence="2" id="KW-0560">Oxidoreductase</keyword>
<feature type="domain" description="Aldehyde dehydrogenase" evidence="3">
    <location>
        <begin position="2"/>
        <end position="273"/>
    </location>
</feature>
<evidence type="ECO:0000259" key="3">
    <source>
        <dbReference type="Pfam" id="PF00171"/>
    </source>
</evidence>
<dbReference type="PROSITE" id="PS00070">
    <property type="entry name" value="ALDEHYDE_DEHYDR_CYS"/>
    <property type="match status" value="1"/>
</dbReference>
<dbReference type="Gene3D" id="3.40.309.10">
    <property type="entry name" value="Aldehyde Dehydrogenase, Chain A, domain 2"/>
    <property type="match status" value="1"/>
</dbReference>
<proteinExistence type="inferred from homology"/>
<dbReference type="InterPro" id="IPR015590">
    <property type="entry name" value="Aldehyde_DH_dom"/>
</dbReference>
<feature type="non-terminal residue" evidence="4">
    <location>
        <position position="273"/>
    </location>
</feature>
<reference evidence="4" key="1">
    <citation type="journal article" date="2014" name="Front. Microbiol.">
        <title>High frequency of phylogenetically diverse reductive dehalogenase-homologous genes in deep subseafloor sedimentary metagenomes.</title>
        <authorList>
            <person name="Kawai M."/>
            <person name="Futagami T."/>
            <person name="Toyoda A."/>
            <person name="Takaki Y."/>
            <person name="Nishi S."/>
            <person name="Hori S."/>
            <person name="Arai W."/>
            <person name="Tsubouchi T."/>
            <person name="Morono Y."/>
            <person name="Uchiyama I."/>
            <person name="Ito T."/>
            <person name="Fujiyama A."/>
            <person name="Inagaki F."/>
            <person name="Takami H."/>
        </authorList>
    </citation>
    <scope>NUCLEOTIDE SEQUENCE</scope>
    <source>
        <strain evidence="4">Expedition CK06-06</strain>
    </source>
</reference>
<dbReference type="SUPFAM" id="SSF53720">
    <property type="entry name" value="ALDH-like"/>
    <property type="match status" value="1"/>
</dbReference>
<dbReference type="GO" id="GO:0016620">
    <property type="term" value="F:oxidoreductase activity, acting on the aldehyde or oxo group of donors, NAD or NADP as acceptor"/>
    <property type="evidence" value="ECO:0007669"/>
    <property type="project" value="InterPro"/>
</dbReference>
<dbReference type="PANTHER" id="PTHR11699">
    <property type="entry name" value="ALDEHYDE DEHYDROGENASE-RELATED"/>
    <property type="match status" value="1"/>
</dbReference>
<name>X1B4V1_9ZZZZ</name>
<dbReference type="InterPro" id="IPR016161">
    <property type="entry name" value="Ald_DH/histidinol_DH"/>
</dbReference>
<dbReference type="Gene3D" id="3.40.605.10">
    <property type="entry name" value="Aldehyde Dehydrogenase, Chain A, domain 1"/>
    <property type="match status" value="1"/>
</dbReference>
<dbReference type="FunFam" id="3.40.309.10:FF:000012">
    <property type="entry name" value="Betaine aldehyde dehydrogenase"/>
    <property type="match status" value="1"/>
</dbReference>
<feature type="non-terminal residue" evidence="4">
    <location>
        <position position="1"/>
    </location>
</feature>
<comment type="similarity">
    <text evidence="1">Belongs to the aldehyde dehydrogenase family.</text>
</comment>
<sequence length="273" mass="28515">SPALACGNTVILKPAQLASLPLLRLGELAMEAGLPPGVLNIITGRGSVIGQALAEHTGINKIQVTGSTEVGRSVIQASAGNLKRLALELGSKAPNIIFPDADLDAAIPGAFRAAFGNTGQSCVAGARLYIHSSIFDEVVAKLIDMAKTAKIGNALDPNTELGPIVDAAQTKTILNYIQSGIDQGAKKLCGGKRLSEGDFSKGFYIAPTIFTDVTDDMTISREEIFGPVLPVYAFETEEEVIARANDTEYGLAAGLWTKNLARAHRVAAGIKSG</sequence>
<dbReference type="InterPro" id="IPR016160">
    <property type="entry name" value="Ald_DH_CS_CYS"/>
</dbReference>
<comment type="caution">
    <text evidence="4">The sequence shown here is derived from an EMBL/GenBank/DDBJ whole genome shotgun (WGS) entry which is preliminary data.</text>
</comment>
<dbReference type="InterPro" id="IPR016162">
    <property type="entry name" value="Ald_DH_N"/>
</dbReference>
<dbReference type="AlphaFoldDB" id="X1B4V1"/>
<dbReference type="InterPro" id="IPR016163">
    <property type="entry name" value="Ald_DH_C"/>
</dbReference>
<dbReference type="Pfam" id="PF00171">
    <property type="entry name" value="Aldedh"/>
    <property type="match status" value="1"/>
</dbReference>
<evidence type="ECO:0000256" key="2">
    <source>
        <dbReference type="ARBA" id="ARBA00023002"/>
    </source>
</evidence>
<dbReference type="EMBL" id="BART01028282">
    <property type="protein sequence ID" value="GAG90080.1"/>
    <property type="molecule type" value="Genomic_DNA"/>
</dbReference>
<protein>
    <recommendedName>
        <fullName evidence="3">Aldehyde dehydrogenase domain-containing protein</fullName>
    </recommendedName>
</protein>
<gene>
    <name evidence="4" type="ORF">S01H4_49917</name>
</gene>
<evidence type="ECO:0000256" key="1">
    <source>
        <dbReference type="ARBA" id="ARBA00009986"/>
    </source>
</evidence>
<organism evidence="4">
    <name type="scientific">marine sediment metagenome</name>
    <dbReference type="NCBI Taxonomy" id="412755"/>
    <lineage>
        <taxon>unclassified sequences</taxon>
        <taxon>metagenomes</taxon>
        <taxon>ecological metagenomes</taxon>
    </lineage>
</organism>